<feature type="domain" description="ABC transporter" evidence="3">
    <location>
        <begin position="5"/>
        <end position="240"/>
    </location>
</feature>
<keyword evidence="2 4" id="KW-0067">ATP-binding</keyword>
<dbReference type="InterPro" id="IPR003593">
    <property type="entry name" value="AAA+_ATPase"/>
</dbReference>
<dbReference type="GO" id="GO:0005524">
    <property type="term" value="F:ATP binding"/>
    <property type="evidence" value="ECO:0007669"/>
    <property type="project" value="UniProtKB-KW"/>
</dbReference>
<dbReference type="Proteomes" id="UP001484535">
    <property type="component" value="Unassembled WGS sequence"/>
</dbReference>
<dbReference type="SUPFAM" id="SSF52540">
    <property type="entry name" value="P-loop containing nucleoside triphosphate hydrolases"/>
    <property type="match status" value="1"/>
</dbReference>
<keyword evidence="5" id="KW-1185">Reference proteome</keyword>
<evidence type="ECO:0000259" key="3">
    <source>
        <dbReference type="PROSITE" id="PS50893"/>
    </source>
</evidence>
<proteinExistence type="predicted"/>
<evidence type="ECO:0000313" key="5">
    <source>
        <dbReference type="Proteomes" id="UP001484535"/>
    </source>
</evidence>
<protein>
    <submittedName>
        <fullName evidence="4">ABC transporter ATP-binding protein</fullName>
    </submittedName>
</protein>
<dbReference type="Pfam" id="PF00005">
    <property type="entry name" value="ABC_tran"/>
    <property type="match status" value="1"/>
</dbReference>
<dbReference type="SMART" id="SM00382">
    <property type="entry name" value="AAA"/>
    <property type="match status" value="1"/>
</dbReference>
<dbReference type="EMBL" id="JBDLBR010000003">
    <property type="protein sequence ID" value="MEN7537840.1"/>
    <property type="molecule type" value="Genomic_DNA"/>
</dbReference>
<reference evidence="4 5" key="1">
    <citation type="submission" date="2024-05" db="EMBL/GenBank/DDBJ databases">
        <authorList>
            <person name="Park S."/>
        </authorList>
    </citation>
    <scope>NUCLEOTIDE SEQUENCE [LARGE SCALE GENOMIC DNA]</scope>
    <source>
        <strain evidence="4 5">DGU5</strain>
    </source>
</reference>
<dbReference type="PROSITE" id="PS00211">
    <property type="entry name" value="ABC_TRANSPORTER_1"/>
    <property type="match status" value="1"/>
</dbReference>
<dbReference type="CDD" id="cd03214">
    <property type="entry name" value="ABC_Iron-Siderophores_B12_Hemin"/>
    <property type="match status" value="1"/>
</dbReference>
<accession>A0ABV0CYC0</accession>
<evidence type="ECO:0000313" key="4">
    <source>
        <dbReference type="EMBL" id="MEN7537840.1"/>
    </source>
</evidence>
<sequence length="258" mass="27109">MSGHLSITGLAAGYRGKSVVEQFTLAPIAPGEVVALLGPNAAGKTTVLRSLAGLHKASGSVKLGKQELMHLPLADHAAYVTYMPQALPDRVGLTVLEAVMSALRASIPAGMGPDDLLVAALDVIERVGITHLAARELGQLSGGQRQLASLAQALVRRPTVLLLDEPISALDLHFQLKVMKLVREVAAQSGMIVIMVLHDLTIAARWSDRIVLLSGGKVEVEGSPAEALTAERLAQVYKVCAAVSEGEHGLQIAIHDVL</sequence>
<comment type="caution">
    <text evidence="4">The sequence shown here is derived from an EMBL/GenBank/DDBJ whole genome shotgun (WGS) entry which is preliminary data.</text>
</comment>
<organism evidence="4 5">
    <name type="scientific">Aurantiacibacter flavus</name>
    <dbReference type="NCBI Taxonomy" id="3145232"/>
    <lineage>
        <taxon>Bacteria</taxon>
        <taxon>Pseudomonadati</taxon>
        <taxon>Pseudomonadota</taxon>
        <taxon>Alphaproteobacteria</taxon>
        <taxon>Sphingomonadales</taxon>
        <taxon>Erythrobacteraceae</taxon>
        <taxon>Aurantiacibacter</taxon>
    </lineage>
</organism>
<dbReference type="PANTHER" id="PTHR42794">
    <property type="entry name" value="HEMIN IMPORT ATP-BINDING PROTEIN HMUV"/>
    <property type="match status" value="1"/>
</dbReference>
<dbReference type="PROSITE" id="PS50893">
    <property type="entry name" value="ABC_TRANSPORTER_2"/>
    <property type="match status" value="1"/>
</dbReference>
<evidence type="ECO:0000256" key="2">
    <source>
        <dbReference type="ARBA" id="ARBA00022840"/>
    </source>
</evidence>
<gene>
    <name evidence="4" type="ORF">ABDJ38_11705</name>
</gene>
<keyword evidence="1" id="KW-0547">Nucleotide-binding</keyword>
<dbReference type="Gene3D" id="3.40.50.300">
    <property type="entry name" value="P-loop containing nucleotide triphosphate hydrolases"/>
    <property type="match status" value="1"/>
</dbReference>
<dbReference type="InterPro" id="IPR003439">
    <property type="entry name" value="ABC_transporter-like_ATP-bd"/>
</dbReference>
<dbReference type="InterPro" id="IPR017871">
    <property type="entry name" value="ABC_transporter-like_CS"/>
</dbReference>
<evidence type="ECO:0000256" key="1">
    <source>
        <dbReference type="ARBA" id="ARBA00022741"/>
    </source>
</evidence>
<dbReference type="PANTHER" id="PTHR42794:SF2">
    <property type="entry name" value="ABC TRANSPORTER ATP-BINDING PROTEIN"/>
    <property type="match status" value="1"/>
</dbReference>
<name>A0ABV0CYC0_9SPHN</name>
<dbReference type="RefSeq" id="WP_346785281.1">
    <property type="nucleotide sequence ID" value="NZ_JBDLBR010000003.1"/>
</dbReference>
<dbReference type="InterPro" id="IPR027417">
    <property type="entry name" value="P-loop_NTPase"/>
</dbReference>